<proteinExistence type="predicted"/>
<dbReference type="InterPro" id="IPR050796">
    <property type="entry name" value="SCF_F-box_component"/>
</dbReference>
<protein>
    <recommendedName>
        <fullName evidence="1">F-box domain-containing protein</fullName>
    </recommendedName>
</protein>
<dbReference type="SMART" id="SM00256">
    <property type="entry name" value="FBOX"/>
    <property type="match status" value="1"/>
</dbReference>
<name>A0AAV2CQU1_9ROSI</name>
<reference evidence="2 3" key="1">
    <citation type="submission" date="2024-04" db="EMBL/GenBank/DDBJ databases">
        <authorList>
            <person name="Fracassetti M."/>
        </authorList>
    </citation>
    <scope>NUCLEOTIDE SEQUENCE [LARGE SCALE GENOMIC DNA]</scope>
</reference>
<dbReference type="Gene3D" id="1.20.1280.50">
    <property type="match status" value="1"/>
</dbReference>
<feature type="domain" description="F-box" evidence="1">
    <location>
        <begin position="15"/>
        <end position="56"/>
    </location>
</feature>
<accession>A0AAV2CQU1</accession>
<dbReference type="CDD" id="cd22157">
    <property type="entry name" value="F-box_AtFBW1-like"/>
    <property type="match status" value="1"/>
</dbReference>
<dbReference type="InterPro" id="IPR036047">
    <property type="entry name" value="F-box-like_dom_sf"/>
</dbReference>
<dbReference type="InterPro" id="IPR017451">
    <property type="entry name" value="F-box-assoc_interact_dom"/>
</dbReference>
<keyword evidence="3" id="KW-1185">Reference proteome</keyword>
<evidence type="ECO:0000259" key="1">
    <source>
        <dbReference type="SMART" id="SM00256"/>
    </source>
</evidence>
<gene>
    <name evidence="2" type="ORF">LTRI10_LOCUS6231</name>
</gene>
<dbReference type="NCBIfam" id="TIGR01640">
    <property type="entry name" value="F_box_assoc_1"/>
    <property type="match status" value="1"/>
</dbReference>
<evidence type="ECO:0000313" key="2">
    <source>
        <dbReference type="EMBL" id="CAL1358695.1"/>
    </source>
</evidence>
<evidence type="ECO:0000313" key="3">
    <source>
        <dbReference type="Proteomes" id="UP001497516"/>
    </source>
</evidence>
<sequence>MATNSAGAGASHVFLMEDIMNNILLRLPTASSIARFRCVCRSWRILLSDPQFILKILFSPNKNSSSHQQILITSGADPAAAPSCYRYSLHSYDTLSPASASTAAGDLPSFSSNSALLVAGCCRGIFCIVEMKDGGPDVILWNPATSETKLLPVSTALPPRRRNINDKYITGFGFDPETNDYKIARILFFPEDDFHEYDIAPRETLSDVTIAEVYSLKNHSWKRITVPDGLRMEKLSSRVKNIDPRGQWCNHDDSQKQSKRHCYWFYACFAHCFTLSFDMVEEVFEYTVITLPPVLRNDTFMASEGSFMLKDSVILAVFCDGDDNYSMWCMLKHGVADSWTQLYAFRPPVFSMEFLETWKEDRYICSRESRGCHPASDPKEAKETDGVWVFSPSTGKYGDRIEIQGRKSPFQAYRFTPTQISLSDLE</sequence>
<dbReference type="SUPFAM" id="SSF81383">
    <property type="entry name" value="F-box domain"/>
    <property type="match status" value="1"/>
</dbReference>
<dbReference type="PANTHER" id="PTHR31672:SF13">
    <property type="entry name" value="F-BOX PROTEIN CPR30-LIKE"/>
    <property type="match status" value="1"/>
</dbReference>
<dbReference type="InterPro" id="IPR006527">
    <property type="entry name" value="F-box-assoc_dom_typ1"/>
</dbReference>
<dbReference type="Pfam" id="PF07734">
    <property type="entry name" value="FBA_1"/>
    <property type="match status" value="1"/>
</dbReference>
<dbReference type="EMBL" id="OZ034814">
    <property type="protein sequence ID" value="CAL1358695.1"/>
    <property type="molecule type" value="Genomic_DNA"/>
</dbReference>
<dbReference type="Proteomes" id="UP001497516">
    <property type="component" value="Chromosome 10"/>
</dbReference>
<dbReference type="Pfam" id="PF00646">
    <property type="entry name" value="F-box"/>
    <property type="match status" value="1"/>
</dbReference>
<dbReference type="AlphaFoldDB" id="A0AAV2CQU1"/>
<dbReference type="InterPro" id="IPR001810">
    <property type="entry name" value="F-box_dom"/>
</dbReference>
<organism evidence="2 3">
    <name type="scientific">Linum trigynum</name>
    <dbReference type="NCBI Taxonomy" id="586398"/>
    <lineage>
        <taxon>Eukaryota</taxon>
        <taxon>Viridiplantae</taxon>
        <taxon>Streptophyta</taxon>
        <taxon>Embryophyta</taxon>
        <taxon>Tracheophyta</taxon>
        <taxon>Spermatophyta</taxon>
        <taxon>Magnoliopsida</taxon>
        <taxon>eudicotyledons</taxon>
        <taxon>Gunneridae</taxon>
        <taxon>Pentapetalae</taxon>
        <taxon>rosids</taxon>
        <taxon>fabids</taxon>
        <taxon>Malpighiales</taxon>
        <taxon>Linaceae</taxon>
        <taxon>Linum</taxon>
    </lineage>
</organism>
<dbReference type="PANTHER" id="PTHR31672">
    <property type="entry name" value="BNACNNG10540D PROTEIN"/>
    <property type="match status" value="1"/>
</dbReference>